<keyword evidence="3" id="KW-0716">Sensory transduction</keyword>
<proteinExistence type="predicted"/>
<evidence type="ECO:0000313" key="12">
    <source>
        <dbReference type="Proteomes" id="UP000075884"/>
    </source>
</evidence>
<organism evidence="11 12">
    <name type="scientific">Anopheles dirus</name>
    <dbReference type="NCBI Taxonomy" id="7168"/>
    <lineage>
        <taxon>Eukaryota</taxon>
        <taxon>Metazoa</taxon>
        <taxon>Ecdysozoa</taxon>
        <taxon>Arthropoda</taxon>
        <taxon>Hexapoda</taxon>
        <taxon>Insecta</taxon>
        <taxon>Pterygota</taxon>
        <taxon>Neoptera</taxon>
        <taxon>Endopterygota</taxon>
        <taxon>Diptera</taxon>
        <taxon>Nematocera</taxon>
        <taxon>Culicoidea</taxon>
        <taxon>Culicidae</taxon>
        <taxon>Anophelinae</taxon>
        <taxon>Anopheles</taxon>
    </lineage>
</organism>
<reference evidence="12" key="1">
    <citation type="submission" date="2013-03" db="EMBL/GenBank/DDBJ databases">
        <title>The Genome Sequence of Anopheles dirus WRAIR2.</title>
        <authorList>
            <consortium name="The Broad Institute Genomics Platform"/>
            <person name="Neafsey D.E."/>
            <person name="Walton C."/>
            <person name="Walker B."/>
            <person name="Young S.K."/>
            <person name="Zeng Q."/>
            <person name="Gargeya S."/>
            <person name="Fitzgerald M."/>
            <person name="Haas B."/>
            <person name="Abouelleil A."/>
            <person name="Allen A.W."/>
            <person name="Alvarado L."/>
            <person name="Arachchi H.M."/>
            <person name="Berlin A.M."/>
            <person name="Chapman S.B."/>
            <person name="Gainer-Dewar J."/>
            <person name="Goldberg J."/>
            <person name="Griggs A."/>
            <person name="Gujja S."/>
            <person name="Hansen M."/>
            <person name="Howarth C."/>
            <person name="Imamovic A."/>
            <person name="Ireland A."/>
            <person name="Larimer J."/>
            <person name="McCowan C."/>
            <person name="Murphy C."/>
            <person name="Pearson M."/>
            <person name="Poon T.W."/>
            <person name="Priest M."/>
            <person name="Roberts A."/>
            <person name="Saif S."/>
            <person name="Shea T."/>
            <person name="Sisk P."/>
            <person name="Sykes S."/>
            <person name="Wortman J."/>
            <person name="Nusbaum C."/>
            <person name="Birren B."/>
        </authorList>
    </citation>
    <scope>NUCLEOTIDE SEQUENCE [LARGE SCALE GENOMIC DNA]</scope>
    <source>
        <strain evidence="12">WRAIR2</strain>
    </source>
</reference>
<dbReference type="VEuPathDB" id="VectorBase:ADIR015601"/>
<feature type="transmembrane region" description="Helical" evidence="10">
    <location>
        <begin position="281"/>
        <end position="301"/>
    </location>
</feature>
<sequence length="404" mass="46699">MFARVPHTIRQDYRSNNNSTDDFTVLPLGLRLLKYSGLWGDPRRKRSFVLMLFGTILFLIVPKIVLGTGSDSFDSFARSTAEIIFCNNNYLMMIIFAGRRKPFEQLIVAVQQLFDKHRSCHTPTSEFVVTVNRQIMRYSRLYIAIQGVYFLIFNLLPPIVTYRAYFTATNGTNVTFLLPIESRFFFMDIRHSIVDYTIFTLLACPAFLFTAYLTVLKGLVFIGVIAYNTLQYQIVSRRVQELRGLHHQTNPVRYNRRLAEIIDLHSVATECTKLLDSVLNLILLVQFTNTVLMCCLFLFYISKNFNSGAINVLLLFLALTVENFCFSYFGTRLSAENLAVADAVYHTAWYKCPPSFQKQLQQMIRHAYKTRGVTVGKFYIVDVSSFGQLLKMIFSYYVILKELF</sequence>
<keyword evidence="7 10" id="KW-0472">Membrane</keyword>
<dbReference type="Pfam" id="PF02949">
    <property type="entry name" value="7tm_6"/>
    <property type="match status" value="1"/>
</dbReference>
<dbReference type="EnsemblMetazoa" id="ADIR015601-RA">
    <property type="protein sequence ID" value="ADIR015601-PA"/>
    <property type="gene ID" value="ADIR015601"/>
</dbReference>
<dbReference type="PANTHER" id="PTHR21137:SF35">
    <property type="entry name" value="ODORANT RECEPTOR 19A-RELATED"/>
    <property type="match status" value="1"/>
</dbReference>
<evidence type="ECO:0000256" key="2">
    <source>
        <dbReference type="ARBA" id="ARBA00022475"/>
    </source>
</evidence>
<dbReference type="STRING" id="7168.A0A182NZA1"/>
<dbReference type="GO" id="GO:0007165">
    <property type="term" value="P:signal transduction"/>
    <property type="evidence" value="ECO:0007669"/>
    <property type="project" value="UniProtKB-KW"/>
</dbReference>
<evidence type="ECO:0000256" key="5">
    <source>
        <dbReference type="ARBA" id="ARBA00022725"/>
    </source>
</evidence>
<evidence type="ECO:0000256" key="4">
    <source>
        <dbReference type="ARBA" id="ARBA00022692"/>
    </source>
</evidence>
<evidence type="ECO:0000256" key="1">
    <source>
        <dbReference type="ARBA" id="ARBA00004651"/>
    </source>
</evidence>
<dbReference type="InterPro" id="IPR004117">
    <property type="entry name" value="7tm6_olfct_rcpt"/>
</dbReference>
<keyword evidence="12" id="KW-1185">Reference proteome</keyword>
<feature type="transmembrane region" description="Helical" evidence="10">
    <location>
        <begin position="378"/>
        <end position="399"/>
    </location>
</feature>
<evidence type="ECO:0000256" key="6">
    <source>
        <dbReference type="ARBA" id="ARBA00022989"/>
    </source>
</evidence>
<keyword evidence="9" id="KW-0807">Transducer</keyword>
<evidence type="ECO:0000256" key="9">
    <source>
        <dbReference type="ARBA" id="ARBA00023224"/>
    </source>
</evidence>
<feature type="transmembrane region" description="Helical" evidence="10">
    <location>
        <begin position="76"/>
        <end position="97"/>
    </location>
</feature>
<dbReference type="GO" id="GO:0005886">
    <property type="term" value="C:plasma membrane"/>
    <property type="evidence" value="ECO:0007669"/>
    <property type="project" value="UniProtKB-SubCell"/>
</dbReference>
<dbReference type="Proteomes" id="UP000075884">
    <property type="component" value="Unassembled WGS sequence"/>
</dbReference>
<dbReference type="PANTHER" id="PTHR21137">
    <property type="entry name" value="ODORANT RECEPTOR"/>
    <property type="match status" value="1"/>
</dbReference>
<feature type="transmembrane region" description="Helical" evidence="10">
    <location>
        <begin position="198"/>
        <end position="227"/>
    </location>
</feature>
<accession>A0A182NZA1</accession>
<name>A0A182NZA1_9DIPT</name>
<feature type="transmembrane region" description="Helical" evidence="10">
    <location>
        <begin position="165"/>
        <end position="186"/>
    </location>
</feature>
<protein>
    <submittedName>
        <fullName evidence="11">Uncharacterized protein</fullName>
    </submittedName>
</protein>
<keyword evidence="2" id="KW-1003">Cell membrane</keyword>
<feature type="transmembrane region" description="Helical" evidence="10">
    <location>
        <begin position="141"/>
        <end position="159"/>
    </location>
</feature>
<keyword evidence="5" id="KW-0552">Olfaction</keyword>
<feature type="transmembrane region" description="Helical" evidence="10">
    <location>
        <begin position="48"/>
        <end position="70"/>
    </location>
</feature>
<dbReference type="AlphaFoldDB" id="A0A182NZA1"/>
<dbReference type="GO" id="GO:0004984">
    <property type="term" value="F:olfactory receptor activity"/>
    <property type="evidence" value="ECO:0007669"/>
    <property type="project" value="InterPro"/>
</dbReference>
<feature type="transmembrane region" description="Helical" evidence="10">
    <location>
        <begin position="308"/>
        <end position="329"/>
    </location>
</feature>
<evidence type="ECO:0000256" key="3">
    <source>
        <dbReference type="ARBA" id="ARBA00022606"/>
    </source>
</evidence>
<dbReference type="GO" id="GO:0005549">
    <property type="term" value="F:odorant binding"/>
    <property type="evidence" value="ECO:0007669"/>
    <property type="project" value="InterPro"/>
</dbReference>
<reference evidence="11" key="2">
    <citation type="submission" date="2020-05" db="UniProtKB">
        <authorList>
            <consortium name="EnsemblMetazoa"/>
        </authorList>
    </citation>
    <scope>IDENTIFICATION</scope>
    <source>
        <strain evidence="11">WRAIR2</strain>
    </source>
</reference>
<comment type="subcellular location">
    <subcellularLocation>
        <location evidence="1">Cell membrane</location>
        <topology evidence="1">Multi-pass membrane protein</topology>
    </subcellularLocation>
</comment>
<evidence type="ECO:0000256" key="10">
    <source>
        <dbReference type="SAM" id="Phobius"/>
    </source>
</evidence>
<keyword evidence="4 10" id="KW-0812">Transmembrane</keyword>
<keyword evidence="6 10" id="KW-1133">Transmembrane helix</keyword>
<evidence type="ECO:0000256" key="8">
    <source>
        <dbReference type="ARBA" id="ARBA00023170"/>
    </source>
</evidence>
<evidence type="ECO:0000313" key="11">
    <source>
        <dbReference type="EnsemblMetazoa" id="ADIR015601-PA"/>
    </source>
</evidence>
<evidence type="ECO:0000256" key="7">
    <source>
        <dbReference type="ARBA" id="ARBA00023136"/>
    </source>
</evidence>
<keyword evidence="8" id="KW-0675">Receptor</keyword>